<dbReference type="EnsemblBacteria" id="AAK24744">
    <property type="protein sequence ID" value="AAK24744"/>
    <property type="gene ID" value="CC_2780"/>
</dbReference>
<reference evidence="2 3" key="1">
    <citation type="journal article" date="2001" name="Proc. Natl. Acad. Sci. U.S.A.">
        <title>Complete genome sequence of Caulobacter crescentus.</title>
        <authorList>
            <person name="Nierman W.C."/>
            <person name="Feldblyum T.V."/>
            <person name="Laub M.T."/>
            <person name="Paulsen I.T."/>
            <person name="Nelson K.E."/>
            <person name="Eisen J.A."/>
            <person name="Heidelberg J.F."/>
            <person name="Alley M.R."/>
            <person name="Ohta N."/>
            <person name="Maddock J.R."/>
            <person name="Potocka I."/>
            <person name="Nelson W.C."/>
            <person name="Newton A."/>
            <person name="Stephens C."/>
            <person name="Phadke N.D."/>
            <person name="Ely B."/>
            <person name="DeBoy R.T."/>
            <person name="Dodson R.J."/>
            <person name="Durkin A.S."/>
            <person name="Gwinn M.L."/>
            <person name="Haft D.H."/>
            <person name="Kolonay J.F."/>
            <person name="Smit J."/>
            <person name="Craven M.B."/>
            <person name="Khouri H."/>
            <person name="Shetty J."/>
            <person name="Berry K."/>
            <person name="Utterback T."/>
            <person name="Tran K."/>
            <person name="Wolf A."/>
            <person name="Vamathevan J."/>
            <person name="Ermolaeva M."/>
            <person name="White O."/>
            <person name="Salzberg S.L."/>
            <person name="Venter J.C."/>
            <person name="Shapiro L."/>
            <person name="Fraser C.M."/>
        </authorList>
    </citation>
    <scope>NUCLEOTIDE SEQUENCE [LARGE SCALE GENOMIC DNA]</scope>
    <source>
        <strain evidence="3">ATCC 19089 / CB15</strain>
    </source>
</reference>
<name>Q9A4Q0_CAUVC</name>
<feature type="compositionally biased region" description="Low complexity" evidence="1">
    <location>
        <begin position="1"/>
        <end position="26"/>
    </location>
</feature>
<organism evidence="2 3">
    <name type="scientific">Caulobacter vibrioides (strain ATCC 19089 / CIP 103742 / CB 15)</name>
    <name type="common">Caulobacter crescentus</name>
    <dbReference type="NCBI Taxonomy" id="190650"/>
    <lineage>
        <taxon>Bacteria</taxon>
        <taxon>Pseudomonadati</taxon>
        <taxon>Pseudomonadota</taxon>
        <taxon>Alphaproteobacteria</taxon>
        <taxon>Caulobacterales</taxon>
        <taxon>Caulobacteraceae</taxon>
        <taxon>Caulobacter</taxon>
    </lineage>
</organism>
<evidence type="ECO:0000256" key="1">
    <source>
        <dbReference type="SAM" id="MobiDB-lite"/>
    </source>
</evidence>
<gene>
    <name evidence="2" type="ordered locus">CC_2780</name>
</gene>
<dbReference type="AlphaFoldDB" id="Q9A4Q0"/>
<dbReference type="PIR" id="D87593">
    <property type="entry name" value="D87593"/>
</dbReference>
<dbReference type="HOGENOM" id="CLU_1902911_0_0_5"/>
<proteinExistence type="predicted"/>
<feature type="region of interest" description="Disordered" evidence="1">
    <location>
        <begin position="1"/>
        <end position="103"/>
    </location>
</feature>
<feature type="compositionally biased region" description="Low complexity" evidence="1">
    <location>
        <begin position="39"/>
        <end position="52"/>
    </location>
</feature>
<dbReference type="Proteomes" id="UP000001816">
    <property type="component" value="Chromosome"/>
</dbReference>
<sequence length="133" mass="14092">MARAAISGASPPPSSSAARMADSSPALSVAMRSGSCDQSARFSAASMRARAPSVRHSRRGAPARVTTTSPRAGLGGSMGSLREERPLRHDASHRATSPASRVRRITFLPRATGEVDRRGYATRRRGRLLIKAP</sequence>
<feature type="compositionally biased region" description="Basic and acidic residues" evidence="1">
    <location>
        <begin position="81"/>
        <end position="93"/>
    </location>
</feature>
<protein>
    <submittedName>
        <fullName evidence="2">Uncharacterized protein</fullName>
    </submittedName>
</protein>
<dbReference type="KEGG" id="ccr:CC_2780"/>
<keyword evidence="3" id="KW-1185">Reference proteome</keyword>
<dbReference type="EMBL" id="AE005673">
    <property type="protein sequence ID" value="AAK24744.1"/>
    <property type="molecule type" value="Genomic_DNA"/>
</dbReference>
<accession>Q9A4Q0</accession>
<evidence type="ECO:0000313" key="2">
    <source>
        <dbReference type="EMBL" id="AAK24744.1"/>
    </source>
</evidence>
<dbReference type="BioCyc" id="CAULO:CC2780-MONOMER"/>
<evidence type="ECO:0000313" key="3">
    <source>
        <dbReference type="Proteomes" id="UP000001816"/>
    </source>
</evidence>